<evidence type="ECO:0000256" key="9">
    <source>
        <dbReference type="ARBA" id="ARBA00025772"/>
    </source>
</evidence>
<comment type="subcellular location">
    <subcellularLocation>
        <location evidence="1">Cell inner membrane</location>
        <topology evidence="1">Single-pass membrane protein</topology>
    </subcellularLocation>
</comment>
<proteinExistence type="inferred from homology"/>
<dbReference type="GO" id="GO:0015628">
    <property type="term" value="P:protein secretion by the type II secretion system"/>
    <property type="evidence" value="ECO:0007669"/>
    <property type="project" value="InterPro"/>
</dbReference>
<keyword evidence="7" id="KW-1133">Transmembrane helix</keyword>
<dbReference type="AlphaFoldDB" id="A0AAD0L297"/>
<dbReference type="Gene3D" id="3.55.40.10">
    <property type="entry name" value="minor pseudopilin epsh domain"/>
    <property type="match status" value="1"/>
</dbReference>
<dbReference type="InterPro" id="IPR022346">
    <property type="entry name" value="T2SS_GspH"/>
</dbReference>
<evidence type="ECO:0000256" key="7">
    <source>
        <dbReference type="ARBA" id="ARBA00022989"/>
    </source>
</evidence>
<feature type="chain" id="PRO_5041940768" description="Type II secretion system protein H" evidence="11">
    <location>
        <begin position="31"/>
        <end position="162"/>
    </location>
</feature>
<evidence type="ECO:0000256" key="3">
    <source>
        <dbReference type="ARBA" id="ARBA00022475"/>
    </source>
</evidence>
<comment type="similarity">
    <text evidence="9">Belongs to the GSP H family.</text>
</comment>
<dbReference type="GO" id="GO:0015627">
    <property type="term" value="C:type II protein secretion system complex"/>
    <property type="evidence" value="ECO:0007669"/>
    <property type="project" value="InterPro"/>
</dbReference>
<evidence type="ECO:0000256" key="5">
    <source>
        <dbReference type="ARBA" id="ARBA00022519"/>
    </source>
</evidence>
<evidence type="ECO:0000256" key="6">
    <source>
        <dbReference type="ARBA" id="ARBA00022692"/>
    </source>
</evidence>
<organism evidence="13 14">
    <name type="scientific">Pseudomonas putida</name>
    <name type="common">Arthrobacter siderocapsulatus</name>
    <dbReference type="NCBI Taxonomy" id="303"/>
    <lineage>
        <taxon>Bacteria</taxon>
        <taxon>Pseudomonadati</taxon>
        <taxon>Pseudomonadota</taxon>
        <taxon>Gammaproteobacteria</taxon>
        <taxon>Pseudomonadales</taxon>
        <taxon>Pseudomonadaceae</taxon>
        <taxon>Pseudomonas</taxon>
    </lineage>
</organism>
<keyword evidence="11" id="KW-0732">Signal</keyword>
<evidence type="ECO:0000256" key="2">
    <source>
        <dbReference type="ARBA" id="ARBA00021549"/>
    </source>
</evidence>
<evidence type="ECO:0000256" key="10">
    <source>
        <dbReference type="ARBA" id="ARBA00030775"/>
    </source>
</evidence>
<dbReference type="RefSeq" id="WP_112897288.1">
    <property type="nucleotide sequence ID" value="NZ_CP030750.1"/>
</dbReference>
<reference evidence="13 14" key="1">
    <citation type="submission" date="2018-06" db="EMBL/GenBank/DDBJ databases">
        <title>The genome of Pseudomonas putida NX-1, a lignin degrader.</title>
        <authorList>
            <person name="Xu Z."/>
        </authorList>
    </citation>
    <scope>NUCLEOTIDE SEQUENCE [LARGE SCALE GENOMIC DNA]</scope>
    <source>
        <strain evidence="13 14">NX-1</strain>
    </source>
</reference>
<evidence type="ECO:0000256" key="4">
    <source>
        <dbReference type="ARBA" id="ARBA00022481"/>
    </source>
</evidence>
<evidence type="ECO:0000256" key="8">
    <source>
        <dbReference type="ARBA" id="ARBA00023136"/>
    </source>
</evidence>
<sequence>MRQQGVTLIQMMSVLAMVALLTQLAAPAYANLTEDLRQAAAARDLAQSLRSARGDALLQNRSVVVQPLEGDWGKGWQTVLEGNQQLLREHRLGRPMRIAANLEKLRFSGLGVPLRDNGAFSGGTLQICQRAQGSSQHRVVVAPSGRVSLRSGASEAPRCAGP</sequence>
<evidence type="ECO:0000256" key="11">
    <source>
        <dbReference type="SAM" id="SignalP"/>
    </source>
</evidence>
<evidence type="ECO:0000259" key="12">
    <source>
        <dbReference type="Pfam" id="PF12019"/>
    </source>
</evidence>
<evidence type="ECO:0000256" key="1">
    <source>
        <dbReference type="ARBA" id="ARBA00004377"/>
    </source>
</evidence>
<dbReference type="GO" id="GO:0005886">
    <property type="term" value="C:plasma membrane"/>
    <property type="evidence" value="ECO:0007669"/>
    <property type="project" value="UniProtKB-SubCell"/>
</dbReference>
<feature type="domain" description="General secretion pathway GspH" evidence="12">
    <location>
        <begin position="41"/>
        <end position="145"/>
    </location>
</feature>
<name>A0AAD0L297_PSEPU</name>
<protein>
    <recommendedName>
        <fullName evidence="2">Type II secretion system protein H</fullName>
    </recommendedName>
    <alternativeName>
        <fullName evidence="10">General secretion pathway protein H</fullName>
    </alternativeName>
</protein>
<dbReference type="Proteomes" id="UP000251617">
    <property type="component" value="Chromosome"/>
</dbReference>
<keyword evidence="4" id="KW-0488">Methylation</keyword>
<keyword evidence="3" id="KW-1003">Cell membrane</keyword>
<keyword evidence="8" id="KW-0472">Membrane</keyword>
<dbReference type="InterPro" id="IPR045584">
    <property type="entry name" value="Pilin-like"/>
</dbReference>
<accession>A0AAD0L297</accession>
<dbReference type="EMBL" id="CP030750">
    <property type="protein sequence ID" value="AXA23326.1"/>
    <property type="molecule type" value="Genomic_DNA"/>
</dbReference>
<gene>
    <name evidence="13" type="ORF">C1S65_04040</name>
</gene>
<evidence type="ECO:0000313" key="14">
    <source>
        <dbReference type="Proteomes" id="UP000251617"/>
    </source>
</evidence>
<evidence type="ECO:0000313" key="13">
    <source>
        <dbReference type="EMBL" id="AXA23326.1"/>
    </source>
</evidence>
<dbReference type="Pfam" id="PF12019">
    <property type="entry name" value="GspH"/>
    <property type="match status" value="1"/>
</dbReference>
<dbReference type="SUPFAM" id="SSF54523">
    <property type="entry name" value="Pili subunits"/>
    <property type="match status" value="1"/>
</dbReference>
<keyword evidence="5" id="KW-0997">Cell inner membrane</keyword>
<feature type="signal peptide" evidence="11">
    <location>
        <begin position="1"/>
        <end position="30"/>
    </location>
</feature>
<keyword evidence="6" id="KW-0812">Transmembrane</keyword>